<dbReference type="GO" id="GO:0042026">
    <property type="term" value="P:protein refolding"/>
    <property type="evidence" value="ECO:0007669"/>
    <property type="project" value="TreeGrafter"/>
</dbReference>
<reference evidence="9" key="1">
    <citation type="submission" date="2023-03" db="EMBL/GenBank/DDBJ databases">
        <title>Mating type loci evolution in Malassezia.</title>
        <authorList>
            <person name="Coelho M.A."/>
        </authorList>
    </citation>
    <scope>NUCLEOTIDE SEQUENCE</scope>
    <source>
        <strain evidence="9">CBS 12830</strain>
    </source>
</reference>
<dbReference type="SUPFAM" id="SSF52540">
    <property type="entry name" value="P-loop containing nucleoside triphosphate hydrolases"/>
    <property type="match status" value="2"/>
</dbReference>
<dbReference type="Proteomes" id="UP001214415">
    <property type="component" value="Chromosome 2"/>
</dbReference>
<dbReference type="Gene3D" id="3.40.50.300">
    <property type="entry name" value="P-loop containing nucleotide triphosphate hydrolases"/>
    <property type="match status" value="3"/>
</dbReference>
<dbReference type="AlphaFoldDB" id="A0AAF0ECH3"/>
<evidence type="ECO:0000313" key="9">
    <source>
        <dbReference type="EMBL" id="WFD22654.1"/>
    </source>
</evidence>
<dbReference type="PANTHER" id="PTHR11638:SF176">
    <property type="entry name" value="HEAT SHOCK PROTEIN 78, MITOCHONDRIAL"/>
    <property type="match status" value="1"/>
</dbReference>
<dbReference type="CDD" id="cd00009">
    <property type="entry name" value="AAA"/>
    <property type="match status" value="1"/>
</dbReference>
<dbReference type="GO" id="GO:0005524">
    <property type="term" value="F:ATP binding"/>
    <property type="evidence" value="ECO:0007669"/>
    <property type="project" value="UniProtKB-KW"/>
</dbReference>
<evidence type="ECO:0000256" key="1">
    <source>
        <dbReference type="ARBA" id="ARBA00008675"/>
    </source>
</evidence>
<accession>A0AAF0ECH3</accession>
<dbReference type="GO" id="GO:0005759">
    <property type="term" value="C:mitochondrial matrix"/>
    <property type="evidence" value="ECO:0007669"/>
    <property type="project" value="TreeGrafter"/>
</dbReference>
<comment type="similarity">
    <text evidence="1">Belongs to the ClpA/ClpB family.</text>
</comment>
<dbReference type="PROSITE" id="PS00870">
    <property type="entry name" value="CLPAB_1"/>
    <property type="match status" value="1"/>
</dbReference>
<protein>
    <recommendedName>
        <fullName evidence="11">Heat shock protein 78, mitochondrial</fullName>
    </recommendedName>
</protein>
<dbReference type="PANTHER" id="PTHR11638">
    <property type="entry name" value="ATP-DEPENDENT CLP PROTEASE"/>
    <property type="match status" value="1"/>
</dbReference>
<evidence type="ECO:0000259" key="8">
    <source>
        <dbReference type="SMART" id="SM01086"/>
    </source>
</evidence>
<evidence type="ECO:0000256" key="5">
    <source>
        <dbReference type="ARBA" id="ARBA00023186"/>
    </source>
</evidence>
<dbReference type="Pfam" id="PF00004">
    <property type="entry name" value="AAA"/>
    <property type="match status" value="1"/>
</dbReference>
<evidence type="ECO:0000313" key="10">
    <source>
        <dbReference type="Proteomes" id="UP001214415"/>
    </source>
</evidence>
<dbReference type="FunFam" id="3.40.50.300:FF:000120">
    <property type="entry name" value="ATP-dependent chaperone ClpB"/>
    <property type="match status" value="1"/>
</dbReference>
<proteinExistence type="inferred from homology"/>
<feature type="domain" description="AAA+ ATPase" evidence="7">
    <location>
        <begin position="118"/>
        <end position="264"/>
    </location>
</feature>
<dbReference type="InterPro" id="IPR050130">
    <property type="entry name" value="ClpA_ClpB"/>
</dbReference>
<dbReference type="Pfam" id="PF10431">
    <property type="entry name" value="ClpB_D2-small"/>
    <property type="match status" value="1"/>
</dbReference>
<keyword evidence="2" id="KW-0677">Repeat</keyword>
<dbReference type="GO" id="GO:0034605">
    <property type="term" value="P:cellular response to heat"/>
    <property type="evidence" value="ECO:0007669"/>
    <property type="project" value="TreeGrafter"/>
</dbReference>
<dbReference type="InterPro" id="IPR001270">
    <property type="entry name" value="ClpA/B"/>
</dbReference>
<feature type="domain" description="AAA+ ATPase" evidence="7">
    <location>
        <begin position="518"/>
        <end position="691"/>
    </location>
</feature>
<keyword evidence="5" id="KW-0143">Chaperone</keyword>
<evidence type="ECO:0000256" key="2">
    <source>
        <dbReference type="ARBA" id="ARBA00022737"/>
    </source>
</evidence>
<dbReference type="FunFam" id="3.40.50.300:FF:000025">
    <property type="entry name" value="ATP-dependent Clp protease subunit"/>
    <property type="match status" value="1"/>
</dbReference>
<organism evidence="9 10">
    <name type="scientific">Malassezia equina</name>
    <dbReference type="NCBI Taxonomy" id="1381935"/>
    <lineage>
        <taxon>Eukaryota</taxon>
        <taxon>Fungi</taxon>
        <taxon>Dikarya</taxon>
        <taxon>Basidiomycota</taxon>
        <taxon>Ustilaginomycotina</taxon>
        <taxon>Malasseziomycetes</taxon>
        <taxon>Malasseziales</taxon>
        <taxon>Malasseziaceae</taxon>
        <taxon>Malassezia</taxon>
    </lineage>
</organism>
<dbReference type="InterPro" id="IPR019489">
    <property type="entry name" value="Clp_ATPase_C"/>
</dbReference>
<dbReference type="CDD" id="cd19499">
    <property type="entry name" value="RecA-like_ClpB_Hsp104-like"/>
    <property type="match status" value="1"/>
</dbReference>
<dbReference type="EMBL" id="CP119901">
    <property type="protein sequence ID" value="WFD22654.1"/>
    <property type="molecule type" value="Genomic_DNA"/>
</dbReference>
<dbReference type="Gene3D" id="1.10.8.60">
    <property type="match status" value="1"/>
</dbReference>
<evidence type="ECO:0000256" key="3">
    <source>
        <dbReference type="ARBA" id="ARBA00022741"/>
    </source>
</evidence>
<dbReference type="GO" id="GO:0043335">
    <property type="term" value="P:protein unfolding"/>
    <property type="evidence" value="ECO:0007669"/>
    <property type="project" value="TreeGrafter"/>
</dbReference>
<dbReference type="PRINTS" id="PR00300">
    <property type="entry name" value="CLPPROTEASEA"/>
</dbReference>
<keyword evidence="6" id="KW-0175">Coiled coil</keyword>
<sequence length="790" mass="87704">MLRLQNTSVSKLARVQPARIVRGARVATVSHSTRQIARVGRSMPRLLHTSSVRWQQPPGGGGFPGMRMNMQGQQPQPGETLAQYSQDLTKLAKEGKLDPVIGRDSEIRRAIQVLSRRTKCNPVLVGPAGVGKTAIMEGLAQRIVNKEVPESLQDKRVCALDLGALLAGASFRGAFEERFKALLSDIEAEQGKVIVFIDELHMLLNLGKAEGSVDAANMMKPLLARGALQCAGATTYDEYRKYIEKDPALARRFQAVTVLEPTPEATIAILRGLRSRYEVHHGVGVSDGALVTAATYASRYLTERKLPDSAIDLLDEAMSALRLQQESKPEAIETLDRDILTLQIELESLRHESDPLSLERKEVVEKELQEKRAESGALTSSWMEERSKLDQLKSVKEQLEQARIELERATREGDFQRVAEIQYGRIPELEKQIPTEEELNEKRKGRMLHDRVTSDDIAAVVAKMTGVPVRNLLRGERERLMGIEDSLRNRIVGQDEALSSIGEAVRLSRAGLNSSKRPLASFMFLGGTGVGKTEAAKGLAQFLFDSEKLIQINCSELSEAHSVSKLVGAPPGYVGHEDGGQLTEQVRRQPYSVVLFDEIEKANRSIHTLLLQILDEGRLQDSQGRLVDFRQTIIILTSNVGADVLYELGSTDAEGHVTDESRGKVIKDVQRAFPPELLNRLDEQIVFNNLAPKTLENIVSIRLKEVDQRLHDKRITLHVSDEARRWLAKKGYEPAYGARPLNRLIQKRLLNPLASHLIEGKAKEGDTVEVDVDAAKDELSLHVVAGPEHK</sequence>
<dbReference type="SMART" id="SM00382">
    <property type="entry name" value="AAA"/>
    <property type="match status" value="2"/>
</dbReference>
<dbReference type="GO" id="GO:0016887">
    <property type="term" value="F:ATP hydrolysis activity"/>
    <property type="evidence" value="ECO:0007669"/>
    <property type="project" value="InterPro"/>
</dbReference>
<feature type="domain" description="Clp ATPase C-terminal" evidence="8">
    <location>
        <begin position="690"/>
        <end position="781"/>
    </location>
</feature>
<keyword evidence="3" id="KW-0547">Nucleotide-binding</keyword>
<evidence type="ECO:0000256" key="6">
    <source>
        <dbReference type="SAM" id="Coils"/>
    </source>
</evidence>
<evidence type="ECO:0000256" key="4">
    <source>
        <dbReference type="ARBA" id="ARBA00022840"/>
    </source>
</evidence>
<dbReference type="InterPro" id="IPR018368">
    <property type="entry name" value="ClpA/B_CS1"/>
</dbReference>
<dbReference type="SMART" id="SM01086">
    <property type="entry name" value="ClpB_D2-small"/>
    <property type="match status" value="1"/>
</dbReference>
<dbReference type="InterPro" id="IPR003959">
    <property type="entry name" value="ATPase_AAA_core"/>
</dbReference>
<dbReference type="InterPro" id="IPR003593">
    <property type="entry name" value="AAA+_ATPase"/>
</dbReference>
<dbReference type="InterPro" id="IPR041546">
    <property type="entry name" value="ClpA/ClpB_AAA_lid"/>
</dbReference>
<dbReference type="Pfam" id="PF17871">
    <property type="entry name" value="AAA_lid_9"/>
    <property type="match status" value="1"/>
</dbReference>
<name>A0AAF0ECH3_9BASI</name>
<evidence type="ECO:0008006" key="11">
    <source>
        <dbReference type="Google" id="ProtNLM"/>
    </source>
</evidence>
<dbReference type="FunFam" id="3.40.50.300:FF:000010">
    <property type="entry name" value="Chaperone clpB 1, putative"/>
    <property type="match status" value="1"/>
</dbReference>
<keyword evidence="4" id="KW-0067">ATP-binding</keyword>
<dbReference type="InterPro" id="IPR027417">
    <property type="entry name" value="P-loop_NTPase"/>
</dbReference>
<gene>
    <name evidence="9" type="ORF">MEQU1_001328</name>
</gene>
<keyword evidence="10" id="KW-1185">Reference proteome</keyword>
<evidence type="ECO:0000259" key="7">
    <source>
        <dbReference type="SMART" id="SM00382"/>
    </source>
</evidence>
<feature type="coiled-coil region" evidence="6">
    <location>
        <begin position="382"/>
        <end position="412"/>
    </location>
</feature>
<dbReference type="Pfam" id="PF07724">
    <property type="entry name" value="AAA_2"/>
    <property type="match status" value="1"/>
</dbReference>
<dbReference type="FunFam" id="1.10.8.60:FF:000017">
    <property type="entry name" value="ATP-dependent chaperone ClpB"/>
    <property type="match status" value="1"/>
</dbReference>